<keyword evidence="3" id="KW-1185">Reference proteome</keyword>
<accession>A0ABQ9DBQ8</accession>
<reference evidence="2" key="1">
    <citation type="submission" date="2019-10" db="EMBL/GenBank/DDBJ databases">
        <authorList>
            <person name="Soares A.E.R."/>
            <person name="Aleixo A."/>
            <person name="Schneider P."/>
            <person name="Miyaki C.Y."/>
            <person name="Schneider M.P."/>
            <person name="Mello C."/>
            <person name="Vasconcelos A.T.R."/>
        </authorList>
    </citation>
    <scope>NUCLEOTIDE SEQUENCE</scope>
    <source>
        <tissue evidence="2">Muscle</tissue>
    </source>
</reference>
<evidence type="ECO:0000313" key="3">
    <source>
        <dbReference type="Proteomes" id="UP001145742"/>
    </source>
</evidence>
<comment type="caution">
    <text evidence="2">The sequence shown here is derived from an EMBL/GenBank/DDBJ whole genome shotgun (WGS) entry which is preliminary data.</text>
</comment>
<name>A0ABQ9DBQ8_9PASS</name>
<feature type="domain" description="ELYS beta-propeller" evidence="1">
    <location>
        <begin position="83"/>
        <end position="258"/>
    </location>
</feature>
<evidence type="ECO:0000313" key="2">
    <source>
        <dbReference type="EMBL" id="KAJ7416009.1"/>
    </source>
</evidence>
<gene>
    <name evidence="2" type="ORF">WISP_74808</name>
</gene>
<dbReference type="Proteomes" id="UP001145742">
    <property type="component" value="Unassembled WGS sequence"/>
</dbReference>
<dbReference type="PANTHER" id="PTHR21583:SF8">
    <property type="entry name" value="PROTEIN ELYS"/>
    <property type="match status" value="1"/>
</dbReference>
<dbReference type="PANTHER" id="PTHR21583">
    <property type="entry name" value="ELYS PROTEIN"/>
    <property type="match status" value="1"/>
</dbReference>
<organism evidence="2 3">
    <name type="scientific">Willisornis vidua</name>
    <name type="common">Xingu scale-backed antbird</name>
    <dbReference type="NCBI Taxonomy" id="1566151"/>
    <lineage>
        <taxon>Eukaryota</taxon>
        <taxon>Metazoa</taxon>
        <taxon>Chordata</taxon>
        <taxon>Craniata</taxon>
        <taxon>Vertebrata</taxon>
        <taxon>Euteleostomi</taxon>
        <taxon>Archelosauria</taxon>
        <taxon>Archosauria</taxon>
        <taxon>Dinosauria</taxon>
        <taxon>Saurischia</taxon>
        <taxon>Theropoda</taxon>
        <taxon>Coelurosauria</taxon>
        <taxon>Aves</taxon>
        <taxon>Neognathae</taxon>
        <taxon>Neoaves</taxon>
        <taxon>Telluraves</taxon>
        <taxon>Australaves</taxon>
        <taxon>Passeriformes</taxon>
        <taxon>Thamnophilidae</taxon>
        <taxon>Willisornis</taxon>
    </lineage>
</organism>
<dbReference type="Pfam" id="PF16687">
    <property type="entry name" value="ELYS-bb"/>
    <property type="match status" value="2"/>
</dbReference>
<feature type="domain" description="ELYS beta-propeller" evidence="1">
    <location>
        <begin position="1"/>
        <end position="81"/>
    </location>
</feature>
<dbReference type="InterPro" id="IPR032040">
    <property type="entry name" value="ELYS-bb"/>
</dbReference>
<protein>
    <recommendedName>
        <fullName evidence="1">ELYS beta-propeller domain-containing protein</fullName>
    </recommendedName>
</protein>
<evidence type="ECO:0000259" key="1">
    <source>
        <dbReference type="Pfam" id="PF16687"/>
    </source>
</evidence>
<proteinExistence type="predicted"/>
<dbReference type="InterPro" id="IPR052620">
    <property type="entry name" value="ELYS/MEL-28_NucAsmblyFactor"/>
</dbReference>
<sequence>MRDLTAQVTSSLLQFPEVTVEALKDAEITLDSVLCGKFSGGRSGLAWLACGPQLEVVNSVTGERLSAYCFSGVNEQPPTVRVLAFGDRKRLASGQVMYEDFKNCVKLYSLDLNGGIFPVRGQISSSKFLSFQIIEKFQNHVDREDSVNEVISPDSSVSILSWQVKIHGQEKPSTYLGVFDINRWYHAQMPDSLRPEEFHDCPYFALWSLDSVTSMTSPNHILDILVHERSLSRGVPPSYPPPEQFFNPSTYNFGAHCQTIYLLLDIMHYSPKTESLIDSFLTAFAVPWGLVKLIEGFWFLDHNDYENNRDPHLRERAVARNSLLDQYSKILPTVQRKQAGERATPYPLSSSVLREDLRPKALSAVTRQGNAGNVHRRATFNSKVLSKIGEVWLGKEQKTSISQYDRFLKTMQ</sequence>
<dbReference type="EMBL" id="WHWB01033879">
    <property type="protein sequence ID" value="KAJ7416009.1"/>
    <property type="molecule type" value="Genomic_DNA"/>
</dbReference>